<proteinExistence type="predicted"/>
<dbReference type="eggNOG" id="COG0438">
    <property type="taxonomic scope" value="Bacteria"/>
</dbReference>
<dbReference type="Proteomes" id="UP000007013">
    <property type="component" value="Chromosome"/>
</dbReference>
<organism evidence="1 2">
    <name type="scientific">Opitutus terrae (strain DSM 11246 / JCM 15787 / PB90-1)</name>
    <dbReference type="NCBI Taxonomy" id="452637"/>
    <lineage>
        <taxon>Bacteria</taxon>
        <taxon>Pseudomonadati</taxon>
        <taxon>Verrucomicrobiota</taxon>
        <taxon>Opitutia</taxon>
        <taxon>Opitutales</taxon>
        <taxon>Opitutaceae</taxon>
        <taxon>Opitutus</taxon>
    </lineage>
</organism>
<dbReference type="HOGENOM" id="CLU_668753_0_0_0"/>
<evidence type="ECO:0000313" key="1">
    <source>
        <dbReference type="EMBL" id="ACB76038.1"/>
    </source>
</evidence>
<dbReference type="AlphaFoldDB" id="B1ZW24"/>
<evidence type="ECO:0008006" key="3">
    <source>
        <dbReference type="Google" id="ProtNLM"/>
    </source>
</evidence>
<dbReference type="Gene3D" id="3.40.50.2000">
    <property type="entry name" value="Glycogen Phosphorylase B"/>
    <property type="match status" value="1"/>
</dbReference>
<dbReference type="KEGG" id="ote:Oter_2757"/>
<gene>
    <name evidence="1" type="ordered locus">Oter_2757</name>
</gene>
<keyword evidence="2" id="KW-1185">Reference proteome</keyword>
<protein>
    <recommendedName>
        <fullName evidence="3">Glycosyltransferase subfamily 4-like N-terminal domain-containing protein</fullName>
    </recommendedName>
</protein>
<dbReference type="EMBL" id="CP001032">
    <property type="protein sequence ID" value="ACB76038.1"/>
    <property type="molecule type" value="Genomic_DNA"/>
</dbReference>
<reference evidence="1 2" key="1">
    <citation type="journal article" date="2011" name="J. Bacteriol.">
        <title>Genome sequence of the verrucomicrobium Opitutus terrae PB90-1, an abundant inhabitant of rice paddy soil ecosystems.</title>
        <authorList>
            <person name="van Passel M.W."/>
            <person name="Kant R."/>
            <person name="Palva A."/>
            <person name="Copeland A."/>
            <person name="Lucas S."/>
            <person name="Lapidus A."/>
            <person name="Glavina del Rio T."/>
            <person name="Pitluck S."/>
            <person name="Goltsman E."/>
            <person name="Clum A."/>
            <person name="Sun H."/>
            <person name="Schmutz J."/>
            <person name="Larimer F.W."/>
            <person name="Land M.L."/>
            <person name="Hauser L."/>
            <person name="Kyrpides N."/>
            <person name="Mikhailova N."/>
            <person name="Richardson P.P."/>
            <person name="Janssen P.H."/>
            <person name="de Vos W.M."/>
            <person name="Smidt H."/>
        </authorList>
    </citation>
    <scope>NUCLEOTIDE SEQUENCE [LARGE SCALE GENOMIC DNA]</scope>
    <source>
        <strain evidence="2">DSM 11246 / JCM 15787 / PB90-1</strain>
    </source>
</reference>
<name>B1ZW24_OPITP</name>
<accession>B1ZW24</accession>
<evidence type="ECO:0000313" key="2">
    <source>
        <dbReference type="Proteomes" id="UP000007013"/>
    </source>
</evidence>
<dbReference type="SUPFAM" id="SSF53756">
    <property type="entry name" value="UDP-Glycosyltransferase/glycogen phosphorylase"/>
    <property type="match status" value="1"/>
</dbReference>
<sequence>MAVFAADELTSHKVKKVLVVSPHFPPINAPDMQRVRMALPHLRSLGWEPTVLALDPASIEGGVREPLLETTYPANVRIVRARGISPALTRRFGFGGLWLRCGRALRVAGESLLRGERFDLAFFSTTQFDAFALGPRWQRKFGVRYVFDYQDPWINPYYARTRTRPPGGKLKFAFAQFRARRHEPGTLRDASGIVAVSDAYGPMLAQRYPWFDATRVVFLPFGAADGDLQIARQHTPTSLLVPRADGLIHHVYAGRGGSDLAPAVTMLLQGFKRYLNSDPAAAGRLRLHFIGTSYAPGAAAAESIMPIARALGVDAFVQEHPTRVPYFDALSYLINADAILALGSQDATYSASKIFPYLLARRPLLILFHHCSAVHSIAESAGAGLRIAFGHDTDVEQTAAHIFERWFKDGAWRRVPVAAPAQLEPFTAEAMTAKLGVVFDNAVGSVRRGAV</sequence>
<dbReference type="STRING" id="452637.Oter_2757"/>